<evidence type="ECO:0000313" key="2">
    <source>
        <dbReference type="Proteomes" id="UP000034785"/>
    </source>
</evidence>
<accession>A0A0G1E6V9</accession>
<protein>
    <recommendedName>
        <fullName evidence="3">DUF4258 domain-containing protein</fullName>
    </recommendedName>
</protein>
<dbReference type="EMBL" id="LCEJ01000028">
    <property type="protein sequence ID" value="KKS70298.1"/>
    <property type="molecule type" value="Genomic_DNA"/>
</dbReference>
<sequence length="90" mass="10427">MKIIFTKHALEKFAVLESFGWKISKNKICQTLLKPRWSGKSNFGQGTAMDLVDKTHIIRVIFNKEKDENDDIIKVVTFHVARRGTYESTK</sequence>
<comment type="caution">
    <text evidence="1">The sequence shown here is derived from an EMBL/GenBank/DDBJ whole genome shotgun (WGS) entry which is preliminary data.</text>
</comment>
<evidence type="ECO:0000313" key="1">
    <source>
        <dbReference type="EMBL" id="KKS70298.1"/>
    </source>
</evidence>
<organism evidence="1 2">
    <name type="scientific">Candidatus Daviesbacteria bacterium GW2011_GWA2_42_7</name>
    <dbReference type="NCBI Taxonomy" id="1618425"/>
    <lineage>
        <taxon>Bacteria</taxon>
        <taxon>Candidatus Daviesiibacteriota</taxon>
    </lineage>
</organism>
<reference evidence="1 2" key="1">
    <citation type="journal article" date="2015" name="Nature">
        <title>rRNA introns, odd ribosomes, and small enigmatic genomes across a large radiation of phyla.</title>
        <authorList>
            <person name="Brown C.T."/>
            <person name="Hug L.A."/>
            <person name="Thomas B.C."/>
            <person name="Sharon I."/>
            <person name="Castelle C.J."/>
            <person name="Singh A."/>
            <person name="Wilkins M.J."/>
            <person name="Williams K.H."/>
            <person name="Banfield J.F."/>
        </authorList>
    </citation>
    <scope>NUCLEOTIDE SEQUENCE [LARGE SCALE GENOMIC DNA]</scope>
</reference>
<proteinExistence type="predicted"/>
<dbReference type="Proteomes" id="UP000034785">
    <property type="component" value="Unassembled WGS sequence"/>
</dbReference>
<name>A0A0G1E6V9_9BACT</name>
<evidence type="ECO:0008006" key="3">
    <source>
        <dbReference type="Google" id="ProtNLM"/>
    </source>
</evidence>
<gene>
    <name evidence="1" type="ORF">UV41_C0028G0003</name>
</gene>
<dbReference type="AlphaFoldDB" id="A0A0G1E6V9"/>